<sequence>MSYARRTELDPLIDQFEHISAKSRANEALHILRKTASIVKPIMRVRNWRVGILCEFFPDDHGLLGLNINRGEKIYLRLRYAGDETQFLPFESVVDTMLHELCHIVHGPHDQAFNALWDKLRDEHETLLRKGYTGEGFLGKGSRLGGQRIPRTELQRQARATAERRRQVSVLSQGSGGKVGGQGILRGQNAREIIAAAAEKRNRINRGCGSAVPDMGRKIMQEETIKKQKVTTTKAEKADEDEAALMQAYIDMIQEEEAQLFGEGYVPPSQENPTGGVKKGNSIFPPVDTRSLREEQLQIERQLQQRARSNTSGKEYEPETKPKAKLNTAPLLDHPASDLPQDEETWTCEVCTLINPINYLQCEACETERPAIYSQAISTSHPPPPSASSYLRPKSQARTSLPRSFRPTTATSTSSHSGPRSYNARPKHPPSVLAPRLGAADNIARFEAAAKEKAQSNPLGWTCGRCGTWMENQWWTCSVCGRMKETS</sequence>
<dbReference type="InterPro" id="IPR036443">
    <property type="entry name" value="Znf_RanBP2_sf"/>
</dbReference>
<feature type="domain" description="WLM" evidence="7">
    <location>
        <begin position="4"/>
        <end position="203"/>
    </location>
</feature>
<dbReference type="EMBL" id="KN846989">
    <property type="protein sequence ID" value="KIW92050.1"/>
    <property type="molecule type" value="Genomic_DNA"/>
</dbReference>
<dbReference type="InterPro" id="IPR013536">
    <property type="entry name" value="WLM_dom"/>
</dbReference>
<dbReference type="Pfam" id="PF08325">
    <property type="entry name" value="WLM"/>
    <property type="match status" value="1"/>
</dbReference>
<dbReference type="RefSeq" id="XP_016618719.1">
    <property type="nucleotide sequence ID" value="XM_016764769.1"/>
</dbReference>
<dbReference type="GO" id="GO:0005634">
    <property type="term" value="C:nucleus"/>
    <property type="evidence" value="ECO:0007669"/>
    <property type="project" value="TreeGrafter"/>
</dbReference>
<evidence type="ECO:0000313" key="8">
    <source>
        <dbReference type="EMBL" id="KIW92050.1"/>
    </source>
</evidence>
<dbReference type="SUPFAM" id="SSF90209">
    <property type="entry name" value="Ran binding protein zinc finger-like"/>
    <property type="match status" value="1"/>
</dbReference>
<dbReference type="PROSITE" id="PS01358">
    <property type="entry name" value="ZF_RANBP2_1"/>
    <property type="match status" value="1"/>
</dbReference>
<dbReference type="PROSITE" id="PS51397">
    <property type="entry name" value="WLM"/>
    <property type="match status" value="1"/>
</dbReference>
<evidence type="ECO:0000259" key="6">
    <source>
        <dbReference type="PROSITE" id="PS50199"/>
    </source>
</evidence>
<reference evidence="8" key="1">
    <citation type="submission" date="2015-01" db="EMBL/GenBank/DDBJ databases">
        <title>The Genome Sequence of Cladophialophora bantiana CBS 173.52.</title>
        <authorList>
            <consortium name="The Broad Institute Genomics Platform"/>
            <person name="Cuomo C."/>
            <person name="de Hoog S."/>
            <person name="Gorbushina A."/>
            <person name="Stielow B."/>
            <person name="Teixiera M."/>
            <person name="Abouelleil A."/>
            <person name="Chapman S.B."/>
            <person name="Priest M."/>
            <person name="Young S.K."/>
            <person name="Wortman J."/>
            <person name="Nusbaum C."/>
            <person name="Birren B."/>
        </authorList>
    </citation>
    <scope>NUCLEOTIDE SEQUENCE [LARGE SCALE GENOMIC DNA]</scope>
    <source>
        <strain evidence="8">CBS 173.52</strain>
    </source>
</reference>
<feature type="domain" description="RanBP2-type" evidence="6">
    <location>
        <begin position="342"/>
        <end position="371"/>
    </location>
</feature>
<dbReference type="Proteomes" id="UP000053789">
    <property type="component" value="Unassembled WGS sequence"/>
</dbReference>
<evidence type="ECO:0000259" key="7">
    <source>
        <dbReference type="PROSITE" id="PS51397"/>
    </source>
</evidence>
<keyword evidence="3" id="KW-0862">Zinc</keyword>
<keyword evidence="9" id="KW-1185">Reference proteome</keyword>
<feature type="region of interest" description="Disordered" evidence="5">
    <location>
        <begin position="303"/>
        <end position="331"/>
    </location>
</feature>
<dbReference type="GO" id="GO:0006281">
    <property type="term" value="P:DNA repair"/>
    <property type="evidence" value="ECO:0007669"/>
    <property type="project" value="TreeGrafter"/>
</dbReference>
<protein>
    <recommendedName>
        <fullName evidence="10">WLM domain-containing protein</fullName>
    </recommendedName>
</protein>
<dbReference type="PROSITE" id="PS50199">
    <property type="entry name" value="ZF_RANBP2_2"/>
    <property type="match status" value="1"/>
</dbReference>
<name>A0A0D2HMR3_CLAB1</name>
<dbReference type="HOGENOM" id="CLU_023057_1_1_1"/>
<accession>A0A0D2HMR3</accession>
<evidence type="ECO:0000256" key="5">
    <source>
        <dbReference type="SAM" id="MobiDB-lite"/>
    </source>
</evidence>
<dbReference type="GO" id="GO:0008237">
    <property type="term" value="F:metallopeptidase activity"/>
    <property type="evidence" value="ECO:0007669"/>
    <property type="project" value="TreeGrafter"/>
</dbReference>
<evidence type="ECO:0000313" key="9">
    <source>
        <dbReference type="Proteomes" id="UP000053789"/>
    </source>
</evidence>
<dbReference type="InterPro" id="IPR001876">
    <property type="entry name" value="Znf_RanBP2"/>
</dbReference>
<feature type="region of interest" description="Disordered" evidence="5">
    <location>
        <begin position="376"/>
        <end position="434"/>
    </location>
</feature>
<dbReference type="VEuPathDB" id="FungiDB:Z519_07032"/>
<proteinExistence type="predicted"/>
<feature type="compositionally biased region" description="Polar residues" evidence="5">
    <location>
        <begin position="396"/>
        <end position="420"/>
    </location>
</feature>
<dbReference type="Gene3D" id="2.30.30.380">
    <property type="entry name" value="Zn-finger domain of Sec23/24"/>
    <property type="match status" value="1"/>
</dbReference>
<dbReference type="PANTHER" id="PTHR46622">
    <property type="entry name" value="DNA-DEPENDENT METALLOPROTEASE WSS1"/>
    <property type="match status" value="1"/>
</dbReference>
<evidence type="ECO:0000256" key="4">
    <source>
        <dbReference type="PROSITE-ProRule" id="PRU00322"/>
    </source>
</evidence>
<dbReference type="InterPro" id="IPR053000">
    <property type="entry name" value="WSS1-like_metalloprotease"/>
</dbReference>
<evidence type="ECO:0008006" key="10">
    <source>
        <dbReference type="Google" id="ProtNLM"/>
    </source>
</evidence>
<dbReference type="PANTHER" id="PTHR46622:SF1">
    <property type="entry name" value="DNA-DEPENDENT METALLOPROTEASE WSS1"/>
    <property type="match status" value="1"/>
</dbReference>
<organism evidence="8 9">
    <name type="scientific">Cladophialophora bantiana (strain ATCC 10958 / CBS 173.52 / CDC B-1940 / NIH 8579)</name>
    <name type="common">Xylohypha bantiana</name>
    <dbReference type="NCBI Taxonomy" id="1442370"/>
    <lineage>
        <taxon>Eukaryota</taxon>
        <taxon>Fungi</taxon>
        <taxon>Dikarya</taxon>
        <taxon>Ascomycota</taxon>
        <taxon>Pezizomycotina</taxon>
        <taxon>Eurotiomycetes</taxon>
        <taxon>Chaetothyriomycetidae</taxon>
        <taxon>Chaetothyriales</taxon>
        <taxon>Herpotrichiellaceae</taxon>
        <taxon>Cladophialophora</taxon>
    </lineage>
</organism>
<dbReference type="OrthoDB" id="261960at2759"/>
<dbReference type="AlphaFoldDB" id="A0A0D2HMR3"/>
<evidence type="ECO:0000256" key="3">
    <source>
        <dbReference type="ARBA" id="ARBA00022833"/>
    </source>
</evidence>
<evidence type="ECO:0000256" key="1">
    <source>
        <dbReference type="ARBA" id="ARBA00022723"/>
    </source>
</evidence>
<evidence type="ECO:0000256" key="2">
    <source>
        <dbReference type="ARBA" id="ARBA00022771"/>
    </source>
</evidence>
<gene>
    <name evidence="8" type="ORF">Z519_07032</name>
</gene>
<keyword evidence="1" id="KW-0479">Metal-binding</keyword>
<keyword evidence="2 4" id="KW-0863">Zinc-finger</keyword>
<dbReference type="GO" id="GO:0008270">
    <property type="term" value="F:zinc ion binding"/>
    <property type="evidence" value="ECO:0007669"/>
    <property type="project" value="UniProtKB-KW"/>
</dbReference>
<dbReference type="GeneID" id="27699960"/>